<dbReference type="RefSeq" id="WP_284251271.1">
    <property type="nucleotide sequence ID" value="NZ_BSUM01000001.1"/>
</dbReference>
<dbReference type="GO" id="GO:0005829">
    <property type="term" value="C:cytosol"/>
    <property type="evidence" value="ECO:0007669"/>
    <property type="project" value="TreeGrafter"/>
</dbReference>
<dbReference type="Gene3D" id="1.20.1050.60">
    <property type="entry name" value="alpha-1,2-mannosidase"/>
    <property type="match status" value="1"/>
</dbReference>
<evidence type="ECO:0000313" key="3">
    <source>
        <dbReference type="Proteomes" id="UP001157161"/>
    </source>
</evidence>
<sequence length="1123" mass="117819">MTSLSYVDAAGAAANHAAEATSFDTARAAADALWEDRLGDVAIPTDDVELEDVRVFYSALYRSFLAPNTGTDVDRRYRGWDGEIHVADDFTYYQNFSLWDTYRTQQQLLYLLAPEESRDMALSVVRQGEQLGWLPRWGYGPVETNIMTGDPGTAFLVSAWSQGLLAGHEEETYAVLAHNADNTPDPTSVANGRAGNPVYLERGYVTHEPGENGRPGDYDLHHGGSATLEYALSDALLSTMARELGHTEDAARYAARGENYLALFDPTTQSFRARDRSGFFVGSDDPAQAVGFHEGTAVQYEWLVQQDLPGLIELFGGVEATQQRLDDFFVYDELLLDPEGVAREQWVTGTYDYYGQDTYNPNNEPDLHAPYVYQWLGQPHKTADVVAAAMTLFTDGPTGVTGNDDLGTMSAWYVLSAIGAYPIVPGTDVWGLSTPAFESVDVTLDPDWFGTDLLEIRAPGVSAENRYVQQVTTTAADGQAVPVEASHLSGDDLTSAGTLTFEVGPEPSAWATGPDAAPGSLVERGELGTRVAARVAPARSSVEAGGSTTVAVEIIAQADAVVGGTVDVVGSDVVTVDTASREWSIDSGGVPVSDSFPVELAVRDGVVAGTYPITIAVSDGAGVVAEASASVTVAESGWLTAAFDNTGIGDAGAGNADFDGLGYYLLRDALADLGFAQGAAGVVPGTELVFAVPAVEPGGPDNALARGQVLPVPDAYRQARSLSLVGATNNGTPHGGGDVTLTFTDGTTQVAPVQLSDWCTGSPAAGNVVVAKAGQRGNGTGSAQNIGCGLYASAPLVVPEGRTLASITLPQAPNVHVFTVAFDVAAPVLPVVTVSVSPERPLAGATAQITAAVTPGDVAGDLVLQRVSGDGVAEVARGPVSGGGAGFDVVATAEAVAYRVAFEPADPTLAAPATTATDVVVEGRVQAPDEPFVDVPAGSLFFEEISWLFENGYATGWDLGDGAAEYRPVTPIARDAMAAFLYRVAGEPDVVLPATSPFADVAPDNQFYREITWLAQEGISTGWAGGDGTAAFRPLEPIARDAMAAFLYRMADSPAHEAPPVSPFTDMTPATQFYAEVTWLVDEGIATGWIGNDGTAVYQPTAPINRDAMAAFLYRYGQAGFID</sequence>
<keyword evidence="3" id="KW-1185">Reference proteome</keyword>
<proteinExistence type="predicted"/>
<organism evidence="2 3">
    <name type="scientific">Litorihabitans aurantiacus</name>
    <dbReference type="NCBI Taxonomy" id="1930061"/>
    <lineage>
        <taxon>Bacteria</taxon>
        <taxon>Bacillati</taxon>
        <taxon>Actinomycetota</taxon>
        <taxon>Actinomycetes</taxon>
        <taxon>Micrococcales</taxon>
        <taxon>Beutenbergiaceae</taxon>
        <taxon>Litorihabitans</taxon>
    </lineage>
</organism>
<dbReference type="InterPro" id="IPR012939">
    <property type="entry name" value="Glyco_hydro_92"/>
</dbReference>
<dbReference type="EMBL" id="BSUM01000001">
    <property type="protein sequence ID" value="GMA32591.1"/>
    <property type="molecule type" value="Genomic_DNA"/>
</dbReference>
<gene>
    <name evidence="2" type="ORF">GCM10025875_25830</name>
</gene>
<dbReference type="Pfam" id="PF07971">
    <property type="entry name" value="Glyco_hydro_92"/>
    <property type="match status" value="1"/>
</dbReference>
<name>A0AA38CSX2_9MICO</name>
<comment type="caution">
    <text evidence="2">The sequence shown here is derived from an EMBL/GenBank/DDBJ whole genome shotgun (WGS) entry which is preliminary data.</text>
</comment>
<accession>A0AA38CSX2</accession>
<dbReference type="InterPro" id="IPR008928">
    <property type="entry name" value="6-hairpin_glycosidase_sf"/>
</dbReference>
<dbReference type="AlphaFoldDB" id="A0AA38CSX2"/>
<dbReference type="GO" id="GO:0000224">
    <property type="term" value="F:peptide-N4-(N-acetyl-beta-glucosaminyl)asparagine amidase activity"/>
    <property type="evidence" value="ECO:0007669"/>
    <property type="project" value="TreeGrafter"/>
</dbReference>
<dbReference type="InterPro" id="IPR050883">
    <property type="entry name" value="PNGase"/>
</dbReference>
<dbReference type="Gene3D" id="1.20.1610.10">
    <property type="entry name" value="alpha-1,2-mannosidases domains"/>
    <property type="match status" value="1"/>
</dbReference>
<evidence type="ECO:0000259" key="1">
    <source>
        <dbReference type="PROSITE" id="PS51272"/>
    </source>
</evidence>
<dbReference type="PANTHER" id="PTHR12143:SF39">
    <property type="entry name" value="SECRETED PROTEIN"/>
    <property type="match status" value="1"/>
</dbReference>
<dbReference type="GO" id="GO:0006516">
    <property type="term" value="P:glycoprotein catabolic process"/>
    <property type="evidence" value="ECO:0007669"/>
    <property type="project" value="TreeGrafter"/>
</dbReference>
<protein>
    <recommendedName>
        <fullName evidence="1">SLH domain-containing protein</fullName>
    </recommendedName>
</protein>
<evidence type="ECO:0000313" key="2">
    <source>
        <dbReference type="EMBL" id="GMA32591.1"/>
    </source>
</evidence>
<dbReference type="InterPro" id="IPR005887">
    <property type="entry name" value="GH92_a_mannosidase_put"/>
</dbReference>
<feature type="domain" description="SLH" evidence="1">
    <location>
        <begin position="928"/>
        <end position="993"/>
    </location>
</feature>
<reference evidence="2" key="1">
    <citation type="journal article" date="2014" name="Int. J. Syst. Evol. Microbiol.">
        <title>Complete genome sequence of Corynebacterium casei LMG S-19264T (=DSM 44701T), isolated from a smear-ripened cheese.</title>
        <authorList>
            <consortium name="US DOE Joint Genome Institute (JGI-PGF)"/>
            <person name="Walter F."/>
            <person name="Albersmeier A."/>
            <person name="Kalinowski J."/>
            <person name="Ruckert C."/>
        </authorList>
    </citation>
    <scope>NUCLEOTIDE SEQUENCE</scope>
    <source>
        <strain evidence="2">NBRC 112290</strain>
    </source>
</reference>
<feature type="domain" description="SLH" evidence="1">
    <location>
        <begin position="1062"/>
        <end position="1123"/>
    </location>
</feature>
<dbReference type="PROSITE" id="PS51272">
    <property type="entry name" value="SLH"/>
    <property type="match status" value="3"/>
</dbReference>
<dbReference type="PANTHER" id="PTHR12143">
    <property type="entry name" value="PEPTIDE N-GLYCANASE PNGASE -RELATED"/>
    <property type="match status" value="1"/>
</dbReference>
<reference evidence="2" key="2">
    <citation type="submission" date="2023-02" db="EMBL/GenBank/DDBJ databases">
        <authorList>
            <person name="Sun Q."/>
            <person name="Mori K."/>
        </authorList>
    </citation>
    <scope>NUCLEOTIDE SEQUENCE</scope>
    <source>
        <strain evidence="2">NBRC 112290</strain>
    </source>
</reference>
<feature type="domain" description="SLH" evidence="1">
    <location>
        <begin position="994"/>
        <end position="1061"/>
    </location>
</feature>
<dbReference type="NCBIfam" id="TIGR01180">
    <property type="entry name" value="aman2_put"/>
    <property type="match status" value="1"/>
</dbReference>
<dbReference type="SUPFAM" id="SSF48208">
    <property type="entry name" value="Six-hairpin glycosidases"/>
    <property type="match status" value="1"/>
</dbReference>
<dbReference type="InterPro" id="IPR001119">
    <property type="entry name" value="SLH_dom"/>
</dbReference>
<dbReference type="GO" id="GO:0005975">
    <property type="term" value="P:carbohydrate metabolic process"/>
    <property type="evidence" value="ECO:0007669"/>
    <property type="project" value="InterPro"/>
</dbReference>
<dbReference type="Proteomes" id="UP001157161">
    <property type="component" value="Unassembled WGS sequence"/>
</dbReference>